<evidence type="ECO:0000313" key="1">
    <source>
        <dbReference type="EMBL" id="GEO30413.1"/>
    </source>
</evidence>
<dbReference type="Proteomes" id="UP000321534">
    <property type="component" value="Unassembled WGS sequence"/>
</dbReference>
<evidence type="ECO:0008006" key="3">
    <source>
        <dbReference type="Google" id="ProtNLM"/>
    </source>
</evidence>
<protein>
    <recommendedName>
        <fullName evidence="3">ATP-binding protein</fullName>
    </recommendedName>
</protein>
<dbReference type="AlphaFoldDB" id="A0A512D1R9"/>
<dbReference type="EMBL" id="BJYX01000010">
    <property type="protein sequence ID" value="GEO30413.1"/>
    <property type="molecule type" value="Genomic_DNA"/>
</dbReference>
<evidence type="ECO:0000313" key="2">
    <source>
        <dbReference type="Proteomes" id="UP000321534"/>
    </source>
</evidence>
<proteinExistence type="predicted"/>
<keyword evidence="2" id="KW-1185">Reference proteome</keyword>
<dbReference type="InterPro" id="IPR021456">
    <property type="entry name" value="DUF3107"/>
</dbReference>
<sequence>MEVRIGVQNVAREITFETTQSSDEIHAAVTAALGSDVLELVDDKGGRIIVPSASIGYVTTGAERKGGVGFGAH</sequence>
<dbReference type="OrthoDB" id="3268468at2"/>
<comment type="caution">
    <text evidence="1">The sequence shown here is derived from an EMBL/GenBank/DDBJ whole genome shotgun (WGS) entry which is preliminary data.</text>
</comment>
<reference evidence="1 2" key="1">
    <citation type="submission" date="2019-07" db="EMBL/GenBank/DDBJ databases">
        <title>Whole genome shotgun sequence of Terrabacter aerolatus NBRC 106305.</title>
        <authorList>
            <person name="Hosoyama A."/>
            <person name="Uohara A."/>
            <person name="Ohji S."/>
            <person name="Ichikawa N."/>
        </authorList>
    </citation>
    <scope>NUCLEOTIDE SEQUENCE [LARGE SCALE GENOMIC DNA]</scope>
    <source>
        <strain evidence="1 2">NBRC 106305</strain>
    </source>
</reference>
<gene>
    <name evidence="1" type="ORF">TAE01_22230</name>
</gene>
<dbReference type="RefSeq" id="WP_147066355.1">
    <property type="nucleotide sequence ID" value="NZ_BAAARO010000016.1"/>
</dbReference>
<organism evidence="1 2">
    <name type="scientific">Terrabacter aerolatus</name>
    <dbReference type="NCBI Taxonomy" id="422442"/>
    <lineage>
        <taxon>Bacteria</taxon>
        <taxon>Bacillati</taxon>
        <taxon>Actinomycetota</taxon>
        <taxon>Actinomycetes</taxon>
        <taxon>Micrococcales</taxon>
        <taxon>Intrasporangiaceae</taxon>
        <taxon>Terrabacter</taxon>
    </lineage>
</organism>
<dbReference type="Pfam" id="PF11305">
    <property type="entry name" value="DUF3107"/>
    <property type="match status" value="1"/>
</dbReference>
<name>A0A512D1R9_9MICO</name>
<accession>A0A512D1R9</accession>